<dbReference type="Proteomes" id="UP000079169">
    <property type="component" value="Unplaced"/>
</dbReference>
<protein>
    <submittedName>
        <fullName evidence="3">OV-16 antigen-like</fullName>
    </submittedName>
</protein>
<gene>
    <name evidence="3" type="primary">LOC103506682</name>
</gene>
<organism evidence="2 3">
    <name type="scientific">Diaphorina citri</name>
    <name type="common">Asian citrus psyllid</name>
    <dbReference type="NCBI Taxonomy" id="121845"/>
    <lineage>
        <taxon>Eukaryota</taxon>
        <taxon>Metazoa</taxon>
        <taxon>Ecdysozoa</taxon>
        <taxon>Arthropoda</taxon>
        <taxon>Hexapoda</taxon>
        <taxon>Insecta</taxon>
        <taxon>Pterygota</taxon>
        <taxon>Neoptera</taxon>
        <taxon>Paraneoptera</taxon>
        <taxon>Hemiptera</taxon>
        <taxon>Sternorrhyncha</taxon>
        <taxon>Psylloidea</taxon>
        <taxon>Psyllidae</taxon>
        <taxon>Diaphorininae</taxon>
        <taxon>Diaphorina</taxon>
    </lineage>
</organism>
<dbReference type="AlphaFoldDB" id="A0A3Q0IS62"/>
<proteinExistence type="predicted"/>
<name>A0A3Q0IS62_DIACI</name>
<feature type="signal peptide" evidence="1">
    <location>
        <begin position="1"/>
        <end position="21"/>
    </location>
</feature>
<sequence length="173" mass="20035">MMSSPWAVVLVAGYFALTVSGFIKEFPESEIEAAFKKHKIVPDLIQEAPKKFLYVKYRSPKSVYYVRLGTDLHPLQVDEEPEDIEWESEPGAYYTLLHLGPNANGYQKEWNEANFLHYAKVNILGNDWKHSGHLLAEYVGSRPFPEFGAPYYVYLLYKQPKLIDFKETHDVDD</sequence>
<dbReference type="RefSeq" id="XP_026677468.1">
    <property type="nucleotide sequence ID" value="XM_026821667.1"/>
</dbReference>
<dbReference type="KEGG" id="dci:103506682"/>
<evidence type="ECO:0000313" key="3">
    <source>
        <dbReference type="RefSeq" id="XP_026677468.1"/>
    </source>
</evidence>
<feature type="chain" id="PRO_5018294243" evidence="1">
    <location>
        <begin position="22"/>
        <end position="173"/>
    </location>
</feature>
<dbReference type="PANTHER" id="PTHR11362">
    <property type="entry name" value="PHOSPHATIDYLETHANOLAMINE-BINDING PROTEIN"/>
    <property type="match status" value="1"/>
</dbReference>
<dbReference type="GeneID" id="103506682"/>
<keyword evidence="1" id="KW-0732">Signal</keyword>
<evidence type="ECO:0000256" key="1">
    <source>
        <dbReference type="SAM" id="SignalP"/>
    </source>
</evidence>
<accession>A0A3Q0IS62</accession>
<dbReference type="Gene3D" id="3.90.280.10">
    <property type="entry name" value="PEBP-like"/>
    <property type="match status" value="1"/>
</dbReference>
<reference evidence="3" key="1">
    <citation type="submission" date="2025-08" db="UniProtKB">
        <authorList>
            <consortium name="RefSeq"/>
        </authorList>
    </citation>
    <scope>IDENTIFICATION</scope>
</reference>
<dbReference type="InterPro" id="IPR036610">
    <property type="entry name" value="PEBP-like_sf"/>
</dbReference>
<evidence type="ECO:0000313" key="2">
    <source>
        <dbReference type="Proteomes" id="UP000079169"/>
    </source>
</evidence>
<keyword evidence="2" id="KW-1185">Reference proteome</keyword>
<dbReference type="STRING" id="121845.A0A3Q0IS62"/>
<dbReference type="PaxDb" id="121845-A0A3Q0IS62"/>
<dbReference type="InterPro" id="IPR035810">
    <property type="entry name" value="PEBP_euk"/>
</dbReference>
<dbReference type="PANTHER" id="PTHR11362:SF82">
    <property type="entry name" value="PHOSPHATIDYLETHANOLAMINE-BINDING PROTEIN 4"/>
    <property type="match status" value="1"/>
</dbReference>
<dbReference type="SUPFAM" id="SSF49777">
    <property type="entry name" value="PEBP-like"/>
    <property type="match status" value="1"/>
</dbReference>